<gene>
    <name evidence="1" type="ORF">CQ13_07590</name>
</gene>
<comment type="caution">
    <text evidence="1">The sequence shown here is derived from an EMBL/GenBank/DDBJ whole genome shotgun (WGS) entry which is preliminary data.</text>
</comment>
<sequence length="75" mass="8244">MRPRLTQSQRDALKWLSEHNGDGVFDRNGVLLAAGELAPFVRSTWNALAALGLVQFYNPAGKGRGRLRLTQGPEP</sequence>
<evidence type="ECO:0000313" key="1">
    <source>
        <dbReference type="EMBL" id="KRR21889.1"/>
    </source>
</evidence>
<evidence type="ECO:0000313" key="2">
    <source>
        <dbReference type="Proteomes" id="UP000052023"/>
    </source>
</evidence>
<organism evidence="1 2">
    <name type="scientific">Bradyrhizobium retamae</name>
    <dbReference type="NCBI Taxonomy" id="1300035"/>
    <lineage>
        <taxon>Bacteria</taxon>
        <taxon>Pseudomonadati</taxon>
        <taxon>Pseudomonadota</taxon>
        <taxon>Alphaproteobacteria</taxon>
        <taxon>Hyphomicrobiales</taxon>
        <taxon>Nitrobacteraceae</taxon>
        <taxon>Bradyrhizobium</taxon>
    </lineage>
</organism>
<reference evidence="1 2" key="1">
    <citation type="submission" date="2014-03" db="EMBL/GenBank/DDBJ databases">
        <title>Bradyrhizobium valentinum sp. nov., isolated from effective nodules of Lupinus mariae-josephae, a lupine endemic of basic-lime soils in Eastern Spain.</title>
        <authorList>
            <person name="Duran D."/>
            <person name="Rey L."/>
            <person name="Navarro A."/>
            <person name="Busquets A."/>
            <person name="Imperial J."/>
            <person name="Ruiz-Argueso T."/>
        </authorList>
    </citation>
    <scope>NUCLEOTIDE SEQUENCE [LARGE SCALE GENOMIC DNA]</scope>
    <source>
        <strain evidence="1 2">Ro19</strain>
    </source>
</reference>
<keyword evidence="2" id="KW-1185">Reference proteome</keyword>
<dbReference type="AlphaFoldDB" id="A0A0R3MPN6"/>
<dbReference type="OrthoDB" id="8265973at2"/>
<dbReference type="Proteomes" id="UP000052023">
    <property type="component" value="Unassembled WGS sequence"/>
</dbReference>
<proteinExistence type="predicted"/>
<name>A0A0R3MPN6_9BRAD</name>
<dbReference type="RefSeq" id="WP_057845782.1">
    <property type="nucleotide sequence ID" value="NZ_LLYA01000170.1"/>
</dbReference>
<protein>
    <submittedName>
        <fullName evidence="1">Uncharacterized protein</fullName>
    </submittedName>
</protein>
<accession>A0A0R3MPN6</accession>
<dbReference type="EMBL" id="LLYA01000170">
    <property type="protein sequence ID" value="KRR21889.1"/>
    <property type="molecule type" value="Genomic_DNA"/>
</dbReference>